<evidence type="ECO:0000256" key="2">
    <source>
        <dbReference type="ARBA" id="ARBA00008685"/>
    </source>
</evidence>
<feature type="chain" id="PRO_5044786930" description="Ionotropic glutamate receptor C-terminal domain-containing protein" evidence="10">
    <location>
        <begin position="20"/>
        <end position="584"/>
    </location>
</feature>
<dbReference type="SUPFAM" id="SSF53850">
    <property type="entry name" value="Periplasmic binding protein-like II"/>
    <property type="match status" value="1"/>
</dbReference>
<keyword evidence="7" id="KW-0675">Receptor</keyword>
<dbReference type="GO" id="GO:0050906">
    <property type="term" value="P:detection of stimulus involved in sensory perception"/>
    <property type="evidence" value="ECO:0007669"/>
    <property type="project" value="UniProtKB-ARBA"/>
</dbReference>
<keyword evidence="4 9" id="KW-0812">Transmembrane</keyword>
<dbReference type="PANTHER" id="PTHR42643">
    <property type="entry name" value="IONOTROPIC RECEPTOR 20A-RELATED"/>
    <property type="match status" value="1"/>
</dbReference>
<name>A0ABD2NM24_9CUCU</name>
<feature type="domain" description="Ionotropic glutamate receptor C-terminal" evidence="11">
    <location>
        <begin position="308"/>
        <end position="570"/>
    </location>
</feature>
<evidence type="ECO:0000256" key="4">
    <source>
        <dbReference type="ARBA" id="ARBA00022692"/>
    </source>
</evidence>
<evidence type="ECO:0000256" key="3">
    <source>
        <dbReference type="ARBA" id="ARBA00022475"/>
    </source>
</evidence>
<keyword evidence="5 9" id="KW-1133">Transmembrane helix</keyword>
<dbReference type="EMBL" id="JABFTP020000124">
    <property type="protein sequence ID" value="KAL3279497.1"/>
    <property type="molecule type" value="Genomic_DNA"/>
</dbReference>
<comment type="similarity">
    <text evidence="2">Belongs to the glutamate-gated ion channel (TC 1.A.10.1) family.</text>
</comment>
<feature type="transmembrane region" description="Helical" evidence="9">
    <location>
        <begin position="369"/>
        <end position="387"/>
    </location>
</feature>
<evidence type="ECO:0000256" key="10">
    <source>
        <dbReference type="SAM" id="SignalP"/>
    </source>
</evidence>
<keyword evidence="6 9" id="KW-0472">Membrane</keyword>
<organism evidence="12 13">
    <name type="scientific">Cryptolaemus montrouzieri</name>
    <dbReference type="NCBI Taxonomy" id="559131"/>
    <lineage>
        <taxon>Eukaryota</taxon>
        <taxon>Metazoa</taxon>
        <taxon>Ecdysozoa</taxon>
        <taxon>Arthropoda</taxon>
        <taxon>Hexapoda</taxon>
        <taxon>Insecta</taxon>
        <taxon>Pterygota</taxon>
        <taxon>Neoptera</taxon>
        <taxon>Endopterygota</taxon>
        <taxon>Coleoptera</taxon>
        <taxon>Polyphaga</taxon>
        <taxon>Cucujiformia</taxon>
        <taxon>Coccinelloidea</taxon>
        <taxon>Coccinellidae</taxon>
        <taxon>Scymninae</taxon>
        <taxon>Scymnini</taxon>
        <taxon>Cryptolaemus</taxon>
    </lineage>
</organism>
<dbReference type="GO" id="GO:0005886">
    <property type="term" value="C:plasma membrane"/>
    <property type="evidence" value="ECO:0007669"/>
    <property type="project" value="UniProtKB-SubCell"/>
</dbReference>
<keyword evidence="10" id="KW-0732">Signal</keyword>
<evidence type="ECO:0000256" key="8">
    <source>
        <dbReference type="ARBA" id="ARBA00023180"/>
    </source>
</evidence>
<reference evidence="12 13" key="1">
    <citation type="journal article" date="2021" name="BMC Biol.">
        <title>Horizontally acquired antibacterial genes associated with adaptive radiation of ladybird beetles.</title>
        <authorList>
            <person name="Li H.S."/>
            <person name="Tang X.F."/>
            <person name="Huang Y.H."/>
            <person name="Xu Z.Y."/>
            <person name="Chen M.L."/>
            <person name="Du X.Y."/>
            <person name="Qiu B.Y."/>
            <person name="Chen P.T."/>
            <person name="Zhang W."/>
            <person name="Slipinski A."/>
            <person name="Escalona H.E."/>
            <person name="Waterhouse R.M."/>
            <person name="Zwick A."/>
            <person name="Pang H."/>
        </authorList>
    </citation>
    <scope>NUCLEOTIDE SEQUENCE [LARGE SCALE GENOMIC DNA]</scope>
    <source>
        <strain evidence="12">SYSU2018</strain>
    </source>
</reference>
<evidence type="ECO:0000256" key="5">
    <source>
        <dbReference type="ARBA" id="ARBA00022989"/>
    </source>
</evidence>
<evidence type="ECO:0000256" key="7">
    <source>
        <dbReference type="ARBA" id="ARBA00023170"/>
    </source>
</evidence>
<comment type="caution">
    <text evidence="12">The sequence shown here is derived from an EMBL/GenBank/DDBJ whole genome shotgun (WGS) entry which is preliminary data.</text>
</comment>
<evidence type="ECO:0000256" key="6">
    <source>
        <dbReference type="ARBA" id="ARBA00023136"/>
    </source>
</evidence>
<feature type="signal peptide" evidence="10">
    <location>
        <begin position="1"/>
        <end position="19"/>
    </location>
</feature>
<evidence type="ECO:0000256" key="9">
    <source>
        <dbReference type="SAM" id="Phobius"/>
    </source>
</evidence>
<dbReference type="AlphaFoldDB" id="A0ABD2NM24"/>
<dbReference type="Proteomes" id="UP001516400">
    <property type="component" value="Unassembled WGS sequence"/>
</dbReference>
<dbReference type="PANTHER" id="PTHR42643:SF35">
    <property type="entry name" value="IONOTROPIC RECEPTOR 68A, ISOFORM A"/>
    <property type="match status" value="1"/>
</dbReference>
<keyword evidence="3" id="KW-1003">Cell membrane</keyword>
<keyword evidence="8" id="KW-0325">Glycoprotein</keyword>
<dbReference type="InterPro" id="IPR052192">
    <property type="entry name" value="Insect_Ionotropic_Sensory_Rcpt"/>
</dbReference>
<dbReference type="Gene3D" id="1.10.287.70">
    <property type="match status" value="1"/>
</dbReference>
<feature type="transmembrane region" description="Helical" evidence="9">
    <location>
        <begin position="308"/>
        <end position="328"/>
    </location>
</feature>
<comment type="subcellular location">
    <subcellularLocation>
        <location evidence="1">Cell membrane</location>
        <topology evidence="1">Multi-pass membrane protein</topology>
    </subcellularLocation>
</comment>
<gene>
    <name evidence="12" type="ORF">HHI36_017007</name>
</gene>
<dbReference type="Gene3D" id="3.40.190.10">
    <property type="entry name" value="Periplasmic binding protein-like II"/>
    <property type="match status" value="1"/>
</dbReference>
<evidence type="ECO:0000313" key="13">
    <source>
        <dbReference type="Proteomes" id="UP001516400"/>
    </source>
</evidence>
<keyword evidence="13" id="KW-1185">Reference proteome</keyword>
<evidence type="ECO:0000256" key="1">
    <source>
        <dbReference type="ARBA" id="ARBA00004651"/>
    </source>
</evidence>
<evidence type="ECO:0000259" key="11">
    <source>
        <dbReference type="Pfam" id="PF00060"/>
    </source>
</evidence>
<dbReference type="Pfam" id="PF00060">
    <property type="entry name" value="Lig_chan"/>
    <property type="match status" value="1"/>
</dbReference>
<proteinExistence type="inferred from homology"/>
<sequence length="584" mass="67450">MSIIFILYFYLRIKHKVSAENVDIVQKAALALFENNEKLCYVIQTIENDNLLNFLGMNNFTVFTVDYNLSIDVDCTSYILTGANLKILESLVNSELLENIKTHSKIMIIIDGSIKFDFSVFHHISLQQALDIIIIQENMQNQLYMDHAKNTSSKFFLYSSIQNKILLYSTSSKIDLSQELFKAKWNPLDMLMIMNKTFKVLGFPSPPNVIINDGKLTGLDVEMLRIILKNWPIHFEIVEEQFSPFQYMIKRLKNRTADLAISGIWVNIRLIKSKVWFSSTYLEQCVTYLVHKPILLPNSTFIFQSFQLNLWFLTASAVGVLAIFLMIFEKIFAKNRKCRVAEHGIIVICRLVGSSFYEGTFAKIRCVKIILIVWSICSVLMTTYYNAGLTSLLQYPRVTMEVDTLRELINMKINCFEYVGAFKDHMRALGGQYAKIAELIIYETNTTHINEKLRSGKFAVRVEIFPNSDIGNSEKLDDYGKKHMKVLKECLIKHHLAFLTQLNSPYLHYINERTMQMVSCGLIDALFRKVIGKKDQKDVALFHSSYSSDLSQRFGLSKIQGSFWLLSFGCLVGMSYFMWEILRK</sequence>
<accession>A0ABD2NM24</accession>
<protein>
    <recommendedName>
        <fullName evidence="11">Ionotropic glutamate receptor C-terminal domain-containing protein</fullName>
    </recommendedName>
</protein>
<dbReference type="InterPro" id="IPR001320">
    <property type="entry name" value="Iontro_rcpt_C"/>
</dbReference>
<evidence type="ECO:0000313" key="12">
    <source>
        <dbReference type="EMBL" id="KAL3279497.1"/>
    </source>
</evidence>
<feature type="transmembrane region" description="Helical" evidence="9">
    <location>
        <begin position="561"/>
        <end position="579"/>
    </location>
</feature>